<feature type="domain" description="Glutamate/phenylalanine/leucine/valine/L-tryptophan dehydrogenase C-terminal" evidence="8">
    <location>
        <begin position="208"/>
        <end position="438"/>
    </location>
</feature>
<dbReference type="InterPro" id="IPR014362">
    <property type="entry name" value="Glu_DH"/>
</dbReference>
<dbReference type="InterPro" id="IPR006095">
    <property type="entry name" value="Glu/Leu/Phe/Val/Trp_DH"/>
</dbReference>
<evidence type="ECO:0000313" key="9">
    <source>
        <dbReference type="EMBL" id="TKD02021.1"/>
    </source>
</evidence>
<dbReference type="InterPro" id="IPR033922">
    <property type="entry name" value="NAD_bind_Glu_DH"/>
</dbReference>
<accession>A0A4U1J648</accession>
<sequence>MDNQQTVSTAGSLSVPPASVEKHHKYEFFKVVQGYLDEAARVIDLPEYIQTILSQPKNEIIINFPVKMDDGSIRLFKGYRVQHNNLLGPYKGGIRYHEGVSLDDVKALAAMMTWKCALMNLPLGGGKGGVKFDPNKVSRDELQRITRRFFHALGSNIGPDTDIPAPDVGTDAKSMAWAMDTYMNTVGSLFRQSVKGVVTGKPVAVGGTLGREKATGQGLVYTIQEWAEERDFQLGGATLIVQGFGNVGSFTSLILSRLGASTIAVGDHSGYLYNPEGFNPHKLQDYVKKNRSIAGYPGGRTISREEFFKIKADIFIPAALENQIGIDEAKSLQVRLVAEGANGPCSPEGERILIDRGIDILPDVLANAGGVTVSYYEWVQNKRSEHWTLEEVDERLEKAMQRAYREVVELARQKKCSMRVAAYAVALQRIAAAYGERDIFP</sequence>
<evidence type="ECO:0000256" key="1">
    <source>
        <dbReference type="ARBA" id="ARBA00006382"/>
    </source>
</evidence>
<dbReference type="InterPro" id="IPR006097">
    <property type="entry name" value="Glu/Leu/Phe/Val/Trp_DH_dimer"/>
</dbReference>
<evidence type="ECO:0000259" key="8">
    <source>
        <dbReference type="SMART" id="SM00839"/>
    </source>
</evidence>
<evidence type="ECO:0000256" key="2">
    <source>
        <dbReference type="ARBA" id="ARBA00023002"/>
    </source>
</evidence>
<organism evidence="9 10">
    <name type="scientific">Polyangium fumosum</name>
    <dbReference type="NCBI Taxonomy" id="889272"/>
    <lineage>
        <taxon>Bacteria</taxon>
        <taxon>Pseudomonadati</taxon>
        <taxon>Myxococcota</taxon>
        <taxon>Polyangia</taxon>
        <taxon>Polyangiales</taxon>
        <taxon>Polyangiaceae</taxon>
        <taxon>Polyangium</taxon>
    </lineage>
</organism>
<dbReference type="CDD" id="cd01076">
    <property type="entry name" value="NAD_bind_1_Glu_DH"/>
    <property type="match status" value="1"/>
</dbReference>
<feature type="active site" description="Proton donor" evidence="4">
    <location>
        <position position="127"/>
    </location>
</feature>
<dbReference type="SMART" id="SM00839">
    <property type="entry name" value="ELFV_dehydrog"/>
    <property type="match status" value="1"/>
</dbReference>
<dbReference type="PANTHER" id="PTHR11606:SF13">
    <property type="entry name" value="GLUTAMATE DEHYDROGENASE 1, MITOCHONDRIAL"/>
    <property type="match status" value="1"/>
</dbReference>
<dbReference type="OrthoDB" id="9803297at2"/>
<gene>
    <name evidence="9" type="ORF">E8A74_29585</name>
</gene>
<feature type="site" description="Important for catalysis" evidence="6">
    <location>
        <position position="167"/>
    </location>
</feature>
<name>A0A4U1J648_9BACT</name>
<dbReference type="PANTHER" id="PTHR11606">
    <property type="entry name" value="GLUTAMATE DEHYDROGENASE"/>
    <property type="match status" value="1"/>
</dbReference>
<dbReference type="InterPro" id="IPR033524">
    <property type="entry name" value="Glu/Leu/Phe/Val_DH_AS"/>
</dbReference>
<dbReference type="PROSITE" id="PS00074">
    <property type="entry name" value="GLFV_DEHYDROGENASE"/>
    <property type="match status" value="1"/>
</dbReference>
<dbReference type="GO" id="GO:0000166">
    <property type="term" value="F:nucleotide binding"/>
    <property type="evidence" value="ECO:0007669"/>
    <property type="project" value="UniProtKB-KW"/>
</dbReference>
<feature type="binding site" evidence="5">
    <location>
        <position position="374"/>
    </location>
    <ligand>
        <name>substrate</name>
    </ligand>
</feature>
<feature type="binding site" evidence="5">
    <location>
        <position position="91"/>
    </location>
    <ligand>
        <name>substrate</name>
    </ligand>
</feature>
<reference evidence="9 10" key="1">
    <citation type="submission" date="2019-04" db="EMBL/GenBank/DDBJ databases">
        <authorList>
            <person name="Li Y."/>
            <person name="Wang J."/>
        </authorList>
    </citation>
    <scope>NUCLEOTIDE SEQUENCE [LARGE SCALE GENOMIC DNA]</scope>
    <source>
        <strain evidence="9 10">DSM 14668</strain>
    </source>
</reference>
<dbReference type="InterPro" id="IPR036291">
    <property type="entry name" value="NAD(P)-bd_dom_sf"/>
</dbReference>
<feature type="binding site" evidence="5">
    <location>
        <position position="115"/>
    </location>
    <ligand>
        <name>substrate</name>
    </ligand>
</feature>
<dbReference type="RefSeq" id="WP_136932459.1">
    <property type="nucleotide sequence ID" value="NZ_SSMQ01000036.1"/>
</dbReference>
<keyword evidence="5" id="KW-0547">Nucleotide-binding</keyword>
<dbReference type="Gene3D" id="3.40.50.720">
    <property type="entry name" value="NAD(P)-binding Rossmann-like Domain"/>
    <property type="match status" value="1"/>
</dbReference>
<dbReference type="SUPFAM" id="SSF51735">
    <property type="entry name" value="NAD(P)-binding Rossmann-fold domains"/>
    <property type="match status" value="1"/>
</dbReference>
<dbReference type="PRINTS" id="PR00082">
    <property type="entry name" value="GLFDHDRGNASE"/>
</dbReference>
<dbReference type="Gene3D" id="3.40.50.10860">
    <property type="entry name" value="Leucine Dehydrogenase, chain A, domain 1"/>
    <property type="match status" value="1"/>
</dbReference>
<dbReference type="PIRSF" id="PIRSF000185">
    <property type="entry name" value="Glu_DH"/>
    <property type="match status" value="1"/>
</dbReference>
<evidence type="ECO:0000313" key="10">
    <source>
        <dbReference type="Proteomes" id="UP000309215"/>
    </source>
</evidence>
<feature type="binding site" evidence="5">
    <location>
        <position position="246"/>
    </location>
    <ligand>
        <name>NAD(+)</name>
        <dbReference type="ChEBI" id="CHEBI:57540"/>
    </ligand>
</feature>
<dbReference type="GO" id="GO:0006538">
    <property type="term" value="P:L-glutamate catabolic process"/>
    <property type="evidence" value="ECO:0007669"/>
    <property type="project" value="TreeGrafter"/>
</dbReference>
<dbReference type="Pfam" id="PF00208">
    <property type="entry name" value="ELFV_dehydrog"/>
    <property type="match status" value="1"/>
</dbReference>
<dbReference type="EMBL" id="SSMQ01000036">
    <property type="protein sequence ID" value="TKD02021.1"/>
    <property type="molecule type" value="Genomic_DNA"/>
</dbReference>
<keyword evidence="5" id="KW-0520">NAD</keyword>
<dbReference type="GO" id="GO:0004352">
    <property type="term" value="F:glutamate dehydrogenase (NAD+) activity"/>
    <property type="evidence" value="ECO:0007669"/>
    <property type="project" value="TreeGrafter"/>
</dbReference>
<proteinExistence type="inferred from homology"/>
<dbReference type="AlphaFoldDB" id="A0A4U1J648"/>
<dbReference type="InterPro" id="IPR046346">
    <property type="entry name" value="Aminoacid_DH-like_N_sf"/>
</dbReference>
<evidence type="ECO:0000256" key="4">
    <source>
        <dbReference type="PIRSR" id="PIRSR000185-1"/>
    </source>
</evidence>
<comment type="similarity">
    <text evidence="1 3 7">Belongs to the Glu/Leu/Phe/Val dehydrogenases family.</text>
</comment>
<evidence type="ECO:0000256" key="5">
    <source>
        <dbReference type="PIRSR" id="PIRSR000185-2"/>
    </source>
</evidence>
<dbReference type="Proteomes" id="UP000309215">
    <property type="component" value="Unassembled WGS sequence"/>
</dbReference>
<evidence type="ECO:0000256" key="7">
    <source>
        <dbReference type="RuleBase" id="RU004417"/>
    </source>
</evidence>
<keyword evidence="10" id="KW-1185">Reference proteome</keyword>
<feature type="binding site" evidence="5">
    <location>
        <position position="215"/>
    </location>
    <ligand>
        <name>NAD(+)</name>
        <dbReference type="ChEBI" id="CHEBI:57540"/>
    </ligand>
</feature>
<evidence type="ECO:0000256" key="6">
    <source>
        <dbReference type="PIRSR" id="PIRSR000185-3"/>
    </source>
</evidence>
<comment type="caution">
    <text evidence="9">The sequence shown here is derived from an EMBL/GenBank/DDBJ whole genome shotgun (WGS) entry which is preliminary data.</text>
</comment>
<keyword evidence="2 3" id="KW-0560">Oxidoreductase</keyword>
<protein>
    <recommendedName>
        <fullName evidence="3">Glutamate dehydrogenase</fullName>
    </recommendedName>
</protein>
<dbReference type="Pfam" id="PF02812">
    <property type="entry name" value="ELFV_dehydrog_N"/>
    <property type="match status" value="1"/>
</dbReference>
<dbReference type="InterPro" id="IPR006096">
    <property type="entry name" value="Glu/Leu/Phe/Val/Trp_DH_C"/>
</dbReference>
<dbReference type="SUPFAM" id="SSF53223">
    <property type="entry name" value="Aminoacid dehydrogenase-like, N-terminal domain"/>
    <property type="match status" value="1"/>
</dbReference>
<evidence type="ECO:0000256" key="3">
    <source>
        <dbReference type="PIRNR" id="PIRNR000185"/>
    </source>
</evidence>